<accession>A0A365HCN1</accession>
<evidence type="ECO:0000313" key="4">
    <source>
        <dbReference type="EMBL" id="RAY16847.1"/>
    </source>
</evidence>
<dbReference type="GO" id="GO:0000166">
    <property type="term" value="F:nucleotide binding"/>
    <property type="evidence" value="ECO:0007669"/>
    <property type="project" value="UniProtKB-KW"/>
</dbReference>
<feature type="domain" description="Cas10/Cmr2 second palm" evidence="3">
    <location>
        <begin position="216"/>
        <end position="355"/>
    </location>
</feature>
<dbReference type="Pfam" id="PF22335">
    <property type="entry name" value="Cas10-Cmr2_palm2"/>
    <property type="match status" value="1"/>
</dbReference>
<dbReference type="EMBL" id="QLYX01000001">
    <property type="protein sequence ID" value="RAY16847.1"/>
    <property type="molecule type" value="Genomic_DNA"/>
</dbReference>
<keyword evidence="5" id="KW-1185">Reference proteome</keyword>
<keyword evidence="1" id="KW-0547">Nucleotide-binding</keyword>
<dbReference type="OrthoDB" id="3715807at2"/>
<evidence type="ECO:0000256" key="2">
    <source>
        <dbReference type="ARBA" id="ARBA00023118"/>
    </source>
</evidence>
<protein>
    <recommendedName>
        <fullName evidence="3">Cas10/Cmr2 second palm domain-containing protein</fullName>
    </recommendedName>
</protein>
<dbReference type="Proteomes" id="UP000251891">
    <property type="component" value="Unassembled WGS sequence"/>
</dbReference>
<reference evidence="4 5" key="1">
    <citation type="submission" date="2018-06" db="EMBL/GenBank/DDBJ databases">
        <title>Actinomadura craniellae sp. nov. isolated from marine sponge Craniella sp.</title>
        <authorList>
            <person name="Li L."/>
            <person name="Xu Q.H."/>
            <person name="Lin H.W."/>
            <person name="Lu Y.H."/>
        </authorList>
    </citation>
    <scope>NUCLEOTIDE SEQUENCE [LARGE SCALE GENOMIC DNA]</scope>
    <source>
        <strain evidence="4 5">LHW63021</strain>
    </source>
</reference>
<sequence length="459" mass="48654">MPTYLDVAAVRIQPYIARTPALRLRRGASWLLSTATAAGDLERLLTGQGLTATRNRDAGDADGVVPLVVGQGTERRVAERVMLRLREQLPAVELQAVWATAGSYLEAYPALAAQRTRPLVAVPAPVDFPLGTTCEWCRVDLRTAGGTMCADCSARDRAAGRRASATGPAAEGEDASATERAVLDGVNTALSTGLTPVRHLTDLARLGAAGGNRNHVATVALDGNGMGAFFAALAGSGDADLKRRISPAISAATRAALVTATAGIVRPGDRRLPVIAHVVGGDDVVVSLVADRAWNFVAAFQRAFTAELARVTLPGGIRDRAPSMSAGVVFAHHKFPYARAVLLADDMLRKAKRDTRGAEPAVCWLDVTEDGETAPPWRRAFTSGELADHAKAIESIAALGNTGRQVLQRLLATGTREEATAAVLGWARRGGHAELRRLTGHLDIDELRGLAAYTRWWRP</sequence>
<evidence type="ECO:0000259" key="3">
    <source>
        <dbReference type="Pfam" id="PF22335"/>
    </source>
</evidence>
<dbReference type="AlphaFoldDB" id="A0A365HCN1"/>
<name>A0A365HCN1_9ACTN</name>
<dbReference type="Gene3D" id="3.30.70.270">
    <property type="match status" value="1"/>
</dbReference>
<evidence type="ECO:0000256" key="1">
    <source>
        <dbReference type="ARBA" id="ARBA00022741"/>
    </source>
</evidence>
<dbReference type="InterPro" id="IPR043128">
    <property type="entry name" value="Rev_trsase/Diguanyl_cyclase"/>
</dbReference>
<gene>
    <name evidence="4" type="ORF">DPM19_01385</name>
</gene>
<organism evidence="4 5">
    <name type="scientific">Actinomadura craniellae</name>
    <dbReference type="NCBI Taxonomy" id="2231787"/>
    <lineage>
        <taxon>Bacteria</taxon>
        <taxon>Bacillati</taxon>
        <taxon>Actinomycetota</taxon>
        <taxon>Actinomycetes</taxon>
        <taxon>Streptosporangiales</taxon>
        <taxon>Thermomonosporaceae</taxon>
        <taxon>Actinomadura</taxon>
    </lineage>
</organism>
<proteinExistence type="predicted"/>
<evidence type="ECO:0000313" key="5">
    <source>
        <dbReference type="Proteomes" id="UP000251891"/>
    </source>
</evidence>
<comment type="caution">
    <text evidence="4">The sequence shown here is derived from an EMBL/GenBank/DDBJ whole genome shotgun (WGS) entry which is preliminary data.</text>
</comment>
<dbReference type="GO" id="GO:0051607">
    <property type="term" value="P:defense response to virus"/>
    <property type="evidence" value="ECO:0007669"/>
    <property type="project" value="UniProtKB-KW"/>
</dbReference>
<dbReference type="InterPro" id="IPR054767">
    <property type="entry name" value="Cas10-Cmr2_palm2"/>
</dbReference>
<dbReference type="RefSeq" id="WP_111862898.1">
    <property type="nucleotide sequence ID" value="NZ_QLYX01000001.1"/>
</dbReference>
<keyword evidence="2" id="KW-0051">Antiviral defense</keyword>